<keyword evidence="2" id="KW-1185">Reference proteome</keyword>
<dbReference type="Gene3D" id="3.40.50.150">
    <property type="entry name" value="Vaccinia Virus protein VP39"/>
    <property type="match status" value="1"/>
</dbReference>
<comment type="caution">
    <text evidence="1">The sequence shown here is derived from an EMBL/GenBank/DDBJ whole genome shotgun (WGS) entry which is preliminary data.</text>
</comment>
<dbReference type="EMBL" id="JABMKV010000003">
    <property type="protein sequence ID" value="NQX32759.1"/>
    <property type="molecule type" value="Genomic_DNA"/>
</dbReference>
<name>A0ABX2DF98_9SPHI</name>
<dbReference type="InterPro" id="IPR029063">
    <property type="entry name" value="SAM-dependent_MTases_sf"/>
</dbReference>
<dbReference type="Proteomes" id="UP000762110">
    <property type="component" value="Unassembled WGS sequence"/>
</dbReference>
<keyword evidence="1" id="KW-0808">Transferase</keyword>
<proteinExistence type="predicted"/>
<evidence type="ECO:0000313" key="2">
    <source>
        <dbReference type="Proteomes" id="UP000762110"/>
    </source>
</evidence>
<organism evidence="1 2">
    <name type="scientific">Pedobacter boryungensis</name>
    <dbReference type="NCBI Taxonomy" id="869962"/>
    <lineage>
        <taxon>Bacteria</taxon>
        <taxon>Pseudomonadati</taxon>
        <taxon>Bacteroidota</taxon>
        <taxon>Sphingobacteriia</taxon>
        <taxon>Sphingobacteriales</taxon>
        <taxon>Sphingobacteriaceae</taxon>
        <taxon>Pedobacter</taxon>
    </lineage>
</organism>
<gene>
    <name evidence="1" type="ORF">HQN85_13540</name>
</gene>
<keyword evidence="1" id="KW-0489">Methyltransferase</keyword>
<evidence type="ECO:0000313" key="1">
    <source>
        <dbReference type="EMBL" id="NQX32759.1"/>
    </source>
</evidence>
<dbReference type="RefSeq" id="WP_173273109.1">
    <property type="nucleotide sequence ID" value="NZ_JABMKV010000003.1"/>
</dbReference>
<protein>
    <submittedName>
        <fullName evidence="1">Class I SAM-dependent methyltransferase</fullName>
    </submittedName>
</protein>
<dbReference type="PANTHER" id="PTHR43861">
    <property type="entry name" value="TRANS-ACONITATE 2-METHYLTRANSFERASE-RELATED"/>
    <property type="match status" value="1"/>
</dbReference>
<dbReference type="GO" id="GO:0008168">
    <property type="term" value="F:methyltransferase activity"/>
    <property type="evidence" value="ECO:0007669"/>
    <property type="project" value="UniProtKB-KW"/>
</dbReference>
<accession>A0ABX2DF98</accession>
<dbReference type="GO" id="GO:0032259">
    <property type="term" value="P:methylation"/>
    <property type="evidence" value="ECO:0007669"/>
    <property type="project" value="UniProtKB-KW"/>
</dbReference>
<dbReference type="Pfam" id="PF13489">
    <property type="entry name" value="Methyltransf_23"/>
    <property type="match status" value="1"/>
</dbReference>
<sequence length="309" mass="35286">MGIAAEPVIKTCIICNSTDVRVIYNTYDRHYGNTDKYFQVAECNSCGLLFLNPMITSDELHSMYDEDTYYSYQQFNDGTEKKSLRQKLGKLLLNTEPKDLEFNCAGKEVLDIGCGSGEKLYDYMKKGAKVSGVEISKSGADFGNTYGLKIFNGILNEARFESDKFDYIRSNHSFEHLINPIETTEEIYRIAKPGGKVFIGVPNTKSIPYFFFKKYWYYLGIPFHPINYNPKNLILLFESKGFKMEKVNYNGNVNGVLGSIQIFLNRNNKKSSSEGWLVNNLILKVITHQIAKFLNVIKLGDCIEIIFVK</sequence>
<dbReference type="CDD" id="cd02440">
    <property type="entry name" value="AdoMet_MTases"/>
    <property type="match status" value="1"/>
</dbReference>
<dbReference type="SUPFAM" id="SSF53335">
    <property type="entry name" value="S-adenosyl-L-methionine-dependent methyltransferases"/>
    <property type="match status" value="1"/>
</dbReference>
<reference evidence="1 2" key="1">
    <citation type="submission" date="2020-05" db="EMBL/GenBank/DDBJ databases">
        <title>Description of Pedobacter foliorum sp. nov.</title>
        <authorList>
            <person name="Qi S."/>
            <person name="Carlier A."/>
            <person name="Cnockaert M."/>
            <person name="Vandamme P."/>
        </authorList>
    </citation>
    <scope>NUCLEOTIDE SEQUENCE [LARGE SCALE GENOMIC DNA]</scope>
    <source>
        <strain evidence="1 2">LMG 31300</strain>
    </source>
</reference>